<dbReference type="EMBL" id="SOZJ01000002">
    <property type="protein sequence ID" value="TGJ72368.1"/>
    <property type="molecule type" value="Genomic_DNA"/>
</dbReference>
<dbReference type="InterPro" id="IPR024983">
    <property type="entry name" value="CHAT_dom"/>
</dbReference>
<evidence type="ECO:0000313" key="2">
    <source>
        <dbReference type="EMBL" id="TGJ72368.1"/>
    </source>
</evidence>
<name>A0A7C8PIS7_ORBOL</name>
<accession>A0A7C8PIS7</accession>
<gene>
    <name evidence="2" type="ORF">EYR41_004267</name>
</gene>
<dbReference type="Proteomes" id="UP000297595">
    <property type="component" value="Unassembled WGS sequence"/>
</dbReference>
<evidence type="ECO:0000259" key="1">
    <source>
        <dbReference type="Pfam" id="PF12770"/>
    </source>
</evidence>
<dbReference type="AlphaFoldDB" id="A0A7C8PIS7"/>
<proteinExistence type="predicted"/>
<sequence length="282" mass="32650">MRYECDRKFSDLIATIRAQPGFDNLLLPPTETELKDAACFGPIVIINISLYRCDAFIVERHRIQVLKLTGLKLKDVQEHAQNLRSSSPLKCVMPKLRKHNVLENLRECKVFYFVGHGSSYPTEPLENYLLLEDWKTNPLTVGNLRNCRFQENPPFLGYLSACLTDTNEAEKQAAERVHLISAFQLAGFQHVIGTLWEVSNKCCVEVARIFYETLRSKGMTDQAVCRKLHRAMRVLRDGNIEKEGTTRKLKLLGVEEYMTRFFWVPYIHFGVWTQLLSTHQLR</sequence>
<comment type="caution">
    <text evidence="2">The sequence shown here is derived from an EMBL/GenBank/DDBJ whole genome shotgun (WGS) entry which is preliminary data.</text>
</comment>
<protein>
    <recommendedName>
        <fullName evidence="1">CHAT domain-containing protein</fullName>
    </recommendedName>
</protein>
<dbReference type="Pfam" id="PF12770">
    <property type="entry name" value="CHAT"/>
    <property type="match status" value="1"/>
</dbReference>
<feature type="domain" description="CHAT" evidence="1">
    <location>
        <begin position="76"/>
        <end position="270"/>
    </location>
</feature>
<evidence type="ECO:0000313" key="3">
    <source>
        <dbReference type="Proteomes" id="UP000297595"/>
    </source>
</evidence>
<organism evidence="2 3">
    <name type="scientific">Orbilia oligospora</name>
    <name type="common">Nematode-trapping fungus</name>
    <name type="synonym">Arthrobotrys oligospora</name>
    <dbReference type="NCBI Taxonomy" id="2813651"/>
    <lineage>
        <taxon>Eukaryota</taxon>
        <taxon>Fungi</taxon>
        <taxon>Dikarya</taxon>
        <taxon>Ascomycota</taxon>
        <taxon>Pezizomycotina</taxon>
        <taxon>Orbiliomycetes</taxon>
        <taxon>Orbiliales</taxon>
        <taxon>Orbiliaceae</taxon>
        <taxon>Orbilia</taxon>
    </lineage>
</organism>
<reference evidence="2 3" key="1">
    <citation type="submission" date="2019-03" db="EMBL/GenBank/DDBJ databases">
        <title>Nematode-trapping fungi genome.</title>
        <authorList>
            <person name="Vidal-Diez De Ulzurrun G."/>
        </authorList>
    </citation>
    <scope>NUCLEOTIDE SEQUENCE [LARGE SCALE GENOMIC DNA]</scope>
    <source>
        <strain evidence="2 3">TWF154</strain>
    </source>
</reference>